<evidence type="ECO:0000313" key="2">
    <source>
        <dbReference type="Proteomes" id="UP000308600"/>
    </source>
</evidence>
<evidence type="ECO:0000313" key="1">
    <source>
        <dbReference type="EMBL" id="TFK60275.1"/>
    </source>
</evidence>
<dbReference type="EMBL" id="ML208800">
    <property type="protein sequence ID" value="TFK60275.1"/>
    <property type="molecule type" value="Genomic_DNA"/>
</dbReference>
<accession>A0ACD3A4E4</accession>
<keyword evidence="2" id="KW-1185">Reference proteome</keyword>
<sequence>MAMPDLSDSANARHHDARAIPDLPPEIVYEILVMAYHEDPKSCTNLLLTAKYISEW</sequence>
<proteinExistence type="predicted"/>
<protein>
    <submittedName>
        <fullName evidence="1">Uncharacterized protein</fullName>
    </submittedName>
</protein>
<organism evidence="1 2">
    <name type="scientific">Pluteus cervinus</name>
    <dbReference type="NCBI Taxonomy" id="181527"/>
    <lineage>
        <taxon>Eukaryota</taxon>
        <taxon>Fungi</taxon>
        <taxon>Dikarya</taxon>
        <taxon>Basidiomycota</taxon>
        <taxon>Agaricomycotina</taxon>
        <taxon>Agaricomycetes</taxon>
        <taxon>Agaricomycetidae</taxon>
        <taxon>Agaricales</taxon>
        <taxon>Pluteineae</taxon>
        <taxon>Pluteaceae</taxon>
        <taxon>Pluteus</taxon>
    </lineage>
</organism>
<name>A0ACD3A4E4_9AGAR</name>
<gene>
    <name evidence="1" type="ORF">BDN72DRAFT_537376</name>
</gene>
<dbReference type="Proteomes" id="UP000308600">
    <property type="component" value="Unassembled WGS sequence"/>
</dbReference>
<reference evidence="1 2" key="1">
    <citation type="journal article" date="2019" name="Nat. Ecol. Evol.">
        <title>Megaphylogeny resolves global patterns of mushroom evolution.</title>
        <authorList>
            <person name="Varga T."/>
            <person name="Krizsan K."/>
            <person name="Foldi C."/>
            <person name="Dima B."/>
            <person name="Sanchez-Garcia M."/>
            <person name="Sanchez-Ramirez S."/>
            <person name="Szollosi G.J."/>
            <person name="Szarkandi J.G."/>
            <person name="Papp V."/>
            <person name="Albert L."/>
            <person name="Andreopoulos W."/>
            <person name="Angelini C."/>
            <person name="Antonin V."/>
            <person name="Barry K.W."/>
            <person name="Bougher N.L."/>
            <person name="Buchanan P."/>
            <person name="Buyck B."/>
            <person name="Bense V."/>
            <person name="Catcheside P."/>
            <person name="Chovatia M."/>
            <person name="Cooper J."/>
            <person name="Damon W."/>
            <person name="Desjardin D."/>
            <person name="Finy P."/>
            <person name="Geml J."/>
            <person name="Haridas S."/>
            <person name="Hughes K."/>
            <person name="Justo A."/>
            <person name="Karasinski D."/>
            <person name="Kautmanova I."/>
            <person name="Kiss B."/>
            <person name="Kocsube S."/>
            <person name="Kotiranta H."/>
            <person name="LaButti K.M."/>
            <person name="Lechner B.E."/>
            <person name="Liimatainen K."/>
            <person name="Lipzen A."/>
            <person name="Lukacs Z."/>
            <person name="Mihaltcheva S."/>
            <person name="Morgado L.N."/>
            <person name="Niskanen T."/>
            <person name="Noordeloos M.E."/>
            <person name="Ohm R.A."/>
            <person name="Ortiz-Santana B."/>
            <person name="Ovrebo C."/>
            <person name="Racz N."/>
            <person name="Riley R."/>
            <person name="Savchenko A."/>
            <person name="Shiryaev A."/>
            <person name="Soop K."/>
            <person name="Spirin V."/>
            <person name="Szebenyi C."/>
            <person name="Tomsovsky M."/>
            <person name="Tulloss R.E."/>
            <person name="Uehling J."/>
            <person name="Grigoriev I.V."/>
            <person name="Vagvolgyi C."/>
            <person name="Papp T."/>
            <person name="Martin F.M."/>
            <person name="Miettinen O."/>
            <person name="Hibbett D.S."/>
            <person name="Nagy L.G."/>
        </authorList>
    </citation>
    <scope>NUCLEOTIDE SEQUENCE [LARGE SCALE GENOMIC DNA]</scope>
    <source>
        <strain evidence="1 2">NL-1719</strain>
    </source>
</reference>